<name>A0A6B8M3K7_9HYPH</name>
<dbReference type="CDD" id="cd04723">
    <property type="entry name" value="HisA_HisF"/>
    <property type="match status" value="1"/>
</dbReference>
<evidence type="ECO:0000256" key="1">
    <source>
        <dbReference type="ARBA" id="ARBA00009667"/>
    </source>
</evidence>
<dbReference type="AlphaFoldDB" id="A0A6B8M3K7"/>
<dbReference type="GO" id="GO:0003949">
    <property type="term" value="F:1-(5-phosphoribosyl)-5-[(5-phosphoribosylamino)methylideneamino]imidazole-4-carboxamide isomerase activity"/>
    <property type="evidence" value="ECO:0007669"/>
    <property type="project" value="InterPro"/>
</dbReference>
<keyword evidence="2 5" id="KW-0028">Amino-acid biosynthesis</keyword>
<dbReference type="PANTHER" id="PTHR43090">
    <property type="entry name" value="1-(5-PHOSPHORIBOSYL)-5-[(5-PHOSPHORIBOSYLAMINO)METHYLIDENEAMINO] IMIDAZOLE-4-CARBOXAMIDE ISOMERASE"/>
    <property type="match status" value="1"/>
</dbReference>
<dbReference type="PANTHER" id="PTHR43090:SF2">
    <property type="entry name" value="1-(5-PHOSPHORIBOSYL)-5-[(5-PHOSPHORIBOSYLAMINO)METHYLIDENEAMINO] IMIDAZOLE-4-CARBOXAMIDE ISOMERASE"/>
    <property type="match status" value="1"/>
</dbReference>
<organism evidence="6 7">
    <name type="scientific">Methylocystis parvus</name>
    <dbReference type="NCBI Taxonomy" id="134"/>
    <lineage>
        <taxon>Bacteria</taxon>
        <taxon>Pseudomonadati</taxon>
        <taxon>Pseudomonadota</taxon>
        <taxon>Alphaproteobacteria</taxon>
        <taxon>Hyphomicrobiales</taxon>
        <taxon>Methylocystaceae</taxon>
        <taxon>Methylocystis</taxon>
    </lineage>
</organism>
<evidence type="ECO:0000313" key="7">
    <source>
        <dbReference type="Proteomes" id="UP000422569"/>
    </source>
</evidence>
<dbReference type="InterPro" id="IPR011060">
    <property type="entry name" value="RibuloseP-bd_barrel"/>
</dbReference>
<evidence type="ECO:0000256" key="5">
    <source>
        <dbReference type="RuleBase" id="RU003657"/>
    </source>
</evidence>
<evidence type="ECO:0000256" key="4">
    <source>
        <dbReference type="ARBA" id="ARBA00029440"/>
    </source>
</evidence>
<dbReference type="Pfam" id="PF00977">
    <property type="entry name" value="His_biosynth"/>
    <property type="match status" value="1"/>
</dbReference>
<evidence type="ECO:0000256" key="2">
    <source>
        <dbReference type="ARBA" id="ARBA00022605"/>
    </source>
</evidence>
<keyword evidence="3 5" id="KW-0368">Histidine biosynthesis</keyword>
<dbReference type="RefSeq" id="WP_016922157.1">
    <property type="nucleotide sequence ID" value="NZ_CP044331.1"/>
</dbReference>
<gene>
    <name evidence="6" type="ORF">F7D14_05075</name>
</gene>
<evidence type="ECO:0000313" key="6">
    <source>
        <dbReference type="EMBL" id="QGM96908.1"/>
    </source>
</evidence>
<protein>
    <submittedName>
        <fullName evidence="6">Nickel transporter</fullName>
    </submittedName>
</protein>
<keyword evidence="7" id="KW-1185">Reference proteome</keyword>
<dbReference type="GO" id="GO:0005737">
    <property type="term" value="C:cytoplasm"/>
    <property type="evidence" value="ECO:0007669"/>
    <property type="project" value="TreeGrafter"/>
</dbReference>
<reference evidence="6 7" key="1">
    <citation type="submission" date="2019-09" db="EMBL/GenBank/DDBJ databases">
        <title>Isolation and complete genome sequencing of Methylocystis species.</title>
        <authorList>
            <person name="Rumah B.L."/>
            <person name="Stead C.E."/>
            <person name="Stevens B.C."/>
            <person name="Minton N.P."/>
            <person name="Grosse-Honebrink A."/>
            <person name="Zhang Y."/>
        </authorList>
    </citation>
    <scope>NUCLEOTIDE SEQUENCE [LARGE SCALE GENOMIC DNA]</scope>
    <source>
        <strain evidence="6 7">BRCS2</strain>
    </source>
</reference>
<dbReference type="Gene3D" id="3.20.20.70">
    <property type="entry name" value="Aldolase class I"/>
    <property type="match status" value="1"/>
</dbReference>
<dbReference type="InterPro" id="IPR044524">
    <property type="entry name" value="Isoase_HisA-like"/>
</dbReference>
<dbReference type="KEGG" id="mpar:F7D14_05075"/>
<evidence type="ECO:0000256" key="3">
    <source>
        <dbReference type="ARBA" id="ARBA00023102"/>
    </source>
</evidence>
<comment type="pathway">
    <text evidence="4">Amino-acid biosynthesis.</text>
</comment>
<dbReference type="Proteomes" id="UP000422569">
    <property type="component" value="Chromosome"/>
</dbReference>
<proteinExistence type="inferred from homology"/>
<accession>A0A6B8M3K7</accession>
<dbReference type="GO" id="GO:0000162">
    <property type="term" value="P:L-tryptophan biosynthetic process"/>
    <property type="evidence" value="ECO:0007669"/>
    <property type="project" value="TreeGrafter"/>
</dbReference>
<dbReference type="GO" id="GO:0000105">
    <property type="term" value="P:L-histidine biosynthetic process"/>
    <property type="evidence" value="ECO:0007669"/>
    <property type="project" value="UniProtKB-KW"/>
</dbReference>
<dbReference type="EMBL" id="CP044331">
    <property type="protein sequence ID" value="QGM96908.1"/>
    <property type="molecule type" value="Genomic_DNA"/>
</dbReference>
<dbReference type="InterPro" id="IPR013785">
    <property type="entry name" value="Aldolase_TIM"/>
</dbReference>
<dbReference type="SUPFAM" id="SSF51366">
    <property type="entry name" value="Ribulose-phoshate binding barrel"/>
    <property type="match status" value="1"/>
</dbReference>
<sequence length="233" mass="25141">MQVIPVIDIRNGVVVRAVAGRRKDYAPIVTPLATSSAPLDVASGLMSLHCFNALYIADLDAIEGRGDNRASIRAIAEGFPQLRLWVDAGLRRVAEARDWLEMDNVDVVFGSETIGSPEEIAWVTENARAILSLDFKGRLFLGPETLLFSPEIWPRRVIVMTLHRVGAGAGPDLARVAHIAADAGDRTMIAAGGVRDMADLRMLERSGAAGALVATALHDGRLGRDDLLRLSQK</sequence>
<comment type="similarity">
    <text evidence="1 5">Belongs to the HisA/HisF family.</text>
</comment>
<dbReference type="InterPro" id="IPR006062">
    <property type="entry name" value="His_biosynth"/>
</dbReference>